<evidence type="ECO:0000313" key="1">
    <source>
        <dbReference type="EMBL" id="JAH50366.1"/>
    </source>
</evidence>
<dbReference type="EMBL" id="GBXM01058211">
    <property type="protein sequence ID" value="JAH50366.1"/>
    <property type="molecule type" value="Transcribed_RNA"/>
</dbReference>
<name>A0A0E9T9S1_ANGAN</name>
<protein>
    <submittedName>
        <fullName evidence="1">Uncharacterized protein</fullName>
    </submittedName>
</protein>
<reference evidence="1" key="2">
    <citation type="journal article" date="2015" name="Fish Shellfish Immunol.">
        <title>Early steps in the European eel (Anguilla anguilla)-Vibrio vulnificus interaction in the gills: Role of the RtxA13 toxin.</title>
        <authorList>
            <person name="Callol A."/>
            <person name="Pajuelo D."/>
            <person name="Ebbesson L."/>
            <person name="Teles M."/>
            <person name="MacKenzie S."/>
            <person name="Amaro C."/>
        </authorList>
    </citation>
    <scope>NUCLEOTIDE SEQUENCE</scope>
</reference>
<organism evidence="1">
    <name type="scientific">Anguilla anguilla</name>
    <name type="common">European freshwater eel</name>
    <name type="synonym">Muraena anguilla</name>
    <dbReference type="NCBI Taxonomy" id="7936"/>
    <lineage>
        <taxon>Eukaryota</taxon>
        <taxon>Metazoa</taxon>
        <taxon>Chordata</taxon>
        <taxon>Craniata</taxon>
        <taxon>Vertebrata</taxon>
        <taxon>Euteleostomi</taxon>
        <taxon>Actinopterygii</taxon>
        <taxon>Neopterygii</taxon>
        <taxon>Teleostei</taxon>
        <taxon>Anguilliformes</taxon>
        <taxon>Anguillidae</taxon>
        <taxon>Anguilla</taxon>
    </lineage>
</organism>
<reference evidence="1" key="1">
    <citation type="submission" date="2014-11" db="EMBL/GenBank/DDBJ databases">
        <authorList>
            <person name="Amaro Gonzalez C."/>
        </authorList>
    </citation>
    <scope>NUCLEOTIDE SEQUENCE</scope>
</reference>
<accession>A0A0E9T9S1</accession>
<sequence>MERERKKGKIFCGLV</sequence>
<proteinExistence type="predicted"/>